<evidence type="ECO:0000256" key="1">
    <source>
        <dbReference type="ARBA" id="ARBA00004496"/>
    </source>
</evidence>
<evidence type="ECO:0000313" key="5">
    <source>
        <dbReference type="EMBL" id="KNC99454.1"/>
    </source>
</evidence>
<dbReference type="Proteomes" id="UP000053201">
    <property type="component" value="Unassembled WGS sequence"/>
</dbReference>
<gene>
    <name evidence="5" type="ORF">SPPG_05691</name>
</gene>
<dbReference type="PANTHER" id="PTHR12299">
    <property type="entry name" value="HYALURONIC ACID-BINDING PROTEIN 4"/>
    <property type="match status" value="1"/>
</dbReference>
<dbReference type="Gene3D" id="6.10.140.1040">
    <property type="match status" value="1"/>
</dbReference>
<evidence type="ECO:0000259" key="4">
    <source>
        <dbReference type="SMART" id="SM01233"/>
    </source>
</evidence>
<dbReference type="InParanoid" id="A0A0L0HEP7"/>
<dbReference type="eggNOG" id="ENOG502S4DF">
    <property type="taxonomic scope" value="Eukaryota"/>
</dbReference>
<comment type="subcellular location">
    <subcellularLocation>
        <location evidence="1">Cytoplasm</location>
    </subcellularLocation>
</comment>
<evidence type="ECO:0000256" key="2">
    <source>
        <dbReference type="ARBA" id="ARBA00022490"/>
    </source>
</evidence>
<feature type="region of interest" description="Disordered" evidence="3">
    <location>
        <begin position="263"/>
        <end position="317"/>
    </location>
</feature>
<dbReference type="Pfam" id="PF04774">
    <property type="entry name" value="HABP4_PAI-RBP1"/>
    <property type="match status" value="1"/>
</dbReference>
<feature type="compositionally biased region" description="Low complexity" evidence="3">
    <location>
        <begin position="20"/>
        <end position="30"/>
    </location>
</feature>
<reference evidence="5 6" key="1">
    <citation type="submission" date="2009-08" db="EMBL/GenBank/DDBJ databases">
        <title>The Genome Sequence of Spizellomyces punctatus strain DAOM BR117.</title>
        <authorList>
            <consortium name="The Broad Institute Genome Sequencing Platform"/>
            <person name="Russ C."/>
            <person name="Cuomo C."/>
            <person name="Shea T."/>
            <person name="Young S.K."/>
            <person name="Zeng Q."/>
            <person name="Koehrsen M."/>
            <person name="Haas B."/>
            <person name="Borodovsky M."/>
            <person name="Guigo R."/>
            <person name="Alvarado L."/>
            <person name="Berlin A."/>
            <person name="Bochicchio J."/>
            <person name="Borenstein D."/>
            <person name="Chapman S."/>
            <person name="Chen Z."/>
            <person name="Engels R."/>
            <person name="Freedman E."/>
            <person name="Gellesch M."/>
            <person name="Goldberg J."/>
            <person name="Griggs A."/>
            <person name="Gujja S."/>
            <person name="Heiman D."/>
            <person name="Hepburn T."/>
            <person name="Howarth C."/>
            <person name="Jen D."/>
            <person name="Larson L."/>
            <person name="Lewis B."/>
            <person name="Mehta T."/>
            <person name="Park D."/>
            <person name="Pearson M."/>
            <person name="Roberts A."/>
            <person name="Saif S."/>
            <person name="Shenoy N."/>
            <person name="Sisk P."/>
            <person name="Stolte C."/>
            <person name="Sykes S."/>
            <person name="Thomson T."/>
            <person name="Walk T."/>
            <person name="White J."/>
            <person name="Yandava C."/>
            <person name="Burger G."/>
            <person name="Gray M.W."/>
            <person name="Holland P.W.H."/>
            <person name="King N."/>
            <person name="Lang F.B.F."/>
            <person name="Roger A.J."/>
            <person name="Ruiz-Trillo I."/>
            <person name="Lander E."/>
            <person name="Nusbaum C."/>
        </authorList>
    </citation>
    <scope>NUCLEOTIDE SEQUENCE [LARGE SCALE GENOMIC DNA]</scope>
    <source>
        <strain evidence="5 6">DAOM BR117</strain>
    </source>
</reference>
<dbReference type="EMBL" id="KQ257458">
    <property type="protein sequence ID" value="KNC99454.1"/>
    <property type="molecule type" value="Genomic_DNA"/>
</dbReference>
<dbReference type="RefSeq" id="XP_016607494.1">
    <property type="nucleotide sequence ID" value="XM_016753904.1"/>
</dbReference>
<proteinExistence type="predicted"/>
<feature type="compositionally biased region" description="Basic and acidic residues" evidence="3">
    <location>
        <begin position="118"/>
        <end position="139"/>
    </location>
</feature>
<dbReference type="PANTHER" id="PTHR12299:SF17">
    <property type="entry name" value="AT19571P-RELATED"/>
    <property type="match status" value="1"/>
</dbReference>
<dbReference type="SMART" id="SM01233">
    <property type="entry name" value="HABP4_PAI-RBP1"/>
    <property type="match status" value="1"/>
</dbReference>
<evidence type="ECO:0000256" key="3">
    <source>
        <dbReference type="SAM" id="MobiDB-lite"/>
    </source>
</evidence>
<accession>A0A0L0HEP7</accession>
<dbReference type="OrthoDB" id="5390558at2759"/>
<dbReference type="Pfam" id="PF09598">
    <property type="entry name" value="Stm1_N"/>
    <property type="match status" value="1"/>
</dbReference>
<dbReference type="OMA" id="KKWAGAK"/>
<dbReference type="VEuPathDB" id="FungiDB:SPPG_05691"/>
<protein>
    <recommendedName>
        <fullName evidence="4">Hyaluronan/mRNA-binding protein domain-containing protein</fullName>
    </recommendedName>
</protein>
<feature type="region of interest" description="Disordered" evidence="3">
    <location>
        <begin position="12"/>
        <end position="192"/>
    </location>
</feature>
<dbReference type="InterPro" id="IPR006861">
    <property type="entry name" value="HABP4_PAIRBP1-bd"/>
</dbReference>
<evidence type="ECO:0000313" key="6">
    <source>
        <dbReference type="Proteomes" id="UP000053201"/>
    </source>
</evidence>
<feature type="compositionally biased region" description="Basic and acidic residues" evidence="3">
    <location>
        <begin position="31"/>
        <end position="62"/>
    </location>
</feature>
<dbReference type="GO" id="GO:0003723">
    <property type="term" value="F:RNA binding"/>
    <property type="evidence" value="ECO:0007669"/>
    <property type="project" value="InterPro"/>
</dbReference>
<keyword evidence="2" id="KW-0963">Cytoplasm</keyword>
<feature type="compositionally biased region" description="Basic and acidic residues" evidence="3">
    <location>
        <begin position="280"/>
        <end position="294"/>
    </location>
</feature>
<organism evidence="5 6">
    <name type="scientific">Spizellomyces punctatus (strain DAOM BR117)</name>
    <dbReference type="NCBI Taxonomy" id="645134"/>
    <lineage>
        <taxon>Eukaryota</taxon>
        <taxon>Fungi</taxon>
        <taxon>Fungi incertae sedis</taxon>
        <taxon>Chytridiomycota</taxon>
        <taxon>Chytridiomycota incertae sedis</taxon>
        <taxon>Chytridiomycetes</taxon>
        <taxon>Spizellomycetales</taxon>
        <taxon>Spizellomycetaceae</taxon>
        <taxon>Spizellomyces</taxon>
    </lineage>
</organism>
<name>A0A0L0HEP7_SPIPD</name>
<dbReference type="GO" id="GO:0005634">
    <property type="term" value="C:nucleus"/>
    <property type="evidence" value="ECO:0007669"/>
    <property type="project" value="TreeGrafter"/>
</dbReference>
<dbReference type="AlphaFoldDB" id="A0A0L0HEP7"/>
<dbReference type="InterPro" id="IPR019084">
    <property type="entry name" value="STM1-like_N"/>
</dbReference>
<dbReference type="InterPro" id="IPR039764">
    <property type="entry name" value="HABP4/SERBP1-like"/>
</dbReference>
<feature type="compositionally biased region" description="Basic and acidic residues" evidence="3">
    <location>
        <begin position="166"/>
        <end position="192"/>
    </location>
</feature>
<dbReference type="STRING" id="645134.A0A0L0HEP7"/>
<feature type="compositionally biased region" description="Polar residues" evidence="3">
    <location>
        <begin position="306"/>
        <end position="317"/>
    </location>
</feature>
<dbReference type="GO" id="GO:0005737">
    <property type="term" value="C:cytoplasm"/>
    <property type="evidence" value="ECO:0007669"/>
    <property type="project" value="UniProtKB-SubCell"/>
</dbReference>
<feature type="domain" description="Hyaluronan/mRNA-binding protein" evidence="4">
    <location>
        <begin position="118"/>
        <end position="217"/>
    </location>
</feature>
<sequence length="317" mass="34719">MEVLSTNLFALLGDDEGGDAPVAKAPAPAQKDAKKATPKKEAAVARSEKKPNDRPIRNEYPRRGGYQQRGGAVEGGARPPRNRDRDSGDAEPREGGRDNRERGGFRGSRGGRGRGGFRGREFDRHSGTGRVDGVKKEVAGRGSWGNPLTAEEEAKKEVQEETAEATPEKTDGEAVESRAAENEENKEPEEVLKTLDQYLAEKNKRAAELNVRKANEGADDAQWKDAVVLKKEEDEQLFAELAKQPGKKKGGAKEKAQKAFVNIDQRFADEQRGFNNRGRGRGEFRGRGDRNGDRRRGKNAGVVNVEDQTAFPSLGSK</sequence>
<keyword evidence="6" id="KW-1185">Reference proteome</keyword>
<feature type="compositionally biased region" description="Basic and acidic residues" evidence="3">
    <location>
        <begin position="81"/>
        <end position="104"/>
    </location>
</feature>
<dbReference type="GeneID" id="27689052"/>